<comment type="caution">
    <text evidence="10">The sequence shown here is derived from an EMBL/GenBank/DDBJ whole genome shotgun (WGS) entry which is preliminary data.</text>
</comment>
<dbReference type="Proteomes" id="UP000706151">
    <property type="component" value="Unassembled WGS sequence"/>
</dbReference>
<sequence>MTRVAVLSRFVDTRSALPVILVAAVWLAATAGIRPLMLADEGRYVGIAWEMLTSGDWLVPRLDGMPFFHKPPLFYWLSALSLSVFGVHELPARAASLLAATFAAAGLYLFIRRYRNSQVATLTVVILLTQPIFYAGAQFANLDMLVAGLISLTVLAGAEAVLRLEKGLPHRPALARMYALAALGVLAKGLIGIVLPAGVLFFWLLWRRSWRLIAAMLWLPGFLLLGLIALPWFFWMQHSYPGFFDYFVVYHHFRRFSETGFNNQLAFWFYVPLIFLGALPWSPWLARVFHKTCRADPGSGDLRSLMVIWLVLIVVFFSLPSSKLIGYILPAIPPLAYLIAETFSLWLERDRLRAQRWYAGTLGLAALACIALVIGVALADKVSARPLASRAAPAWQPEDQLVMLDEYQYDLPFYLRASKPAWVVSDWDDPEIPRRDNWRKELLDASEFDRHSQPSALLTIPQLAARLCNPGSGVVWIWGRPRASRFLPWLEDQPIFASDEKHVWWRVEPAALRAHCPEMPRND</sequence>
<feature type="transmembrane region" description="Helical" evidence="8">
    <location>
        <begin position="94"/>
        <end position="111"/>
    </location>
</feature>
<keyword evidence="5 8" id="KW-0812">Transmembrane</keyword>
<feature type="transmembrane region" description="Helical" evidence="8">
    <location>
        <begin position="359"/>
        <end position="379"/>
    </location>
</feature>
<keyword evidence="3" id="KW-0328">Glycosyltransferase</keyword>
<evidence type="ECO:0000256" key="2">
    <source>
        <dbReference type="ARBA" id="ARBA00022475"/>
    </source>
</evidence>
<evidence type="ECO:0000259" key="9">
    <source>
        <dbReference type="Pfam" id="PF13231"/>
    </source>
</evidence>
<feature type="transmembrane region" description="Helical" evidence="8">
    <location>
        <begin position="302"/>
        <end position="319"/>
    </location>
</feature>
<evidence type="ECO:0000256" key="8">
    <source>
        <dbReference type="SAM" id="Phobius"/>
    </source>
</evidence>
<evidence type="ECO:0000256" key="6">
    <source>
        <dbReference type="ARBA" id="ARBA00022989"/>
    </source>
</evidence>
<dbReference type="Pfam" id="PF13231">
    <property type="entry name" value="PMT_2"/>
    <property type="match status" value="1"/>
</dbReference>
<dbReference type="GO" id="GO:0009103">
    <property type="term" value="P:lipopolysaccharide biosynthetic process"/>
    <property type="evidence" value="ECO:0007669"/>
    <property type="project" value="UniProtKB-ARBA"/>
</dbReference>
<dbReference type="GO" id="GO:0010041">
    <property type="term" value="P:response to iron(III) ion"/>
    <property type="evidence" value="ECO:0007669"/>
    <property type="project" value="TreeGrafter"/>
</dbReference>
<dbReference type="GO" id="GO:0016763">
    <property type="term" value="F:pentosyltransferase activity"/>
    <property type="evidence" value="ECO:0007669"/>
    <property type="project" value="TreeGrafter"/>
</dbReference>
<feature type="domain" description="Glycosyltransferase RgtA/B/C/D-like" evidence="9">
    <location>
        <begin position="69"/>
        <end position="235"/>
    </location>
</feature>
<evidence type="ECO:0000313" key="11">
    <source>
        <dbReference type="Proteomes" id="UP000706151"/>
    </source>
</evidence>
<dbReference type="PANTHER" id="PTHR33908:SF3">
    <property type="entry name" value="UNDECAPRENYL PHOSPHATE-ALPHA-4-AMINO-4-DEOXY-L-ARABINOSE ARABINOSYL TRANSFERASE"/>
    <property type="match status" value="1"/>
</dbReference>
<evidence type="ECO:0000256" key="4">
    <source>
        <dbReference type="ARBA" id="ARBA00022679"/>
    </source>
</evidence>
<reference evidence="10 11" key="1">
    <citation type="submission" date="2020-10" db="EMBL/GenBank/DDBJ databases">
        <title>Connecting structure to function with the recovery of over 1000 high-quality activated sludge metagenome-assembled genomes encoding full-length rRNA genes using long-read sequencing.</title>
        <authorList>
            <person name="Singleton C.M."/>
            <person name="Petriglieri F."/>
            <person name="Kristensen J.M."/>
            <person name="Kirkegaard R.H."/>
            <person name="Michaelsen T.Y."/>
            <person name="Andersen M.H."/>
            <person name="Karst S.M."/>
            <person name="Dueholm M.S."/>
            <person name="Nielsen P.H."/>
            <person name="Albertsen M."/>
        </authorList>
    </citation>
    <scope>NUCLEOTIDE SEQUENCE [LARGE SCALE GENOMIC DNA]</scope>
    <source>
        <strain evidence="10">Fred_18-Q3-R57-64_BAT3C.720</strain>
    </source>
</reference>
<evidence type="ECO:0000256" key="3">
    <source>
        <dbReference type="ARBA" id="ARBA00022676"/>
    </source>
</evidence>
<dbReference type="PANTHER" id="PTHR33908">
    <property type="entry name" value="MANNOSYLTRANSFERASE YKCB-RELATED"/>
    <property type="match status" value="1"/>
</dbReference>
<proteinExistence type="predicted"/>
<evidence type="ECO:0000256" key="7">
    <source>
        <dbReference type="ARBA" id="ARBA00023136"/>
    </source>
</evidence>
<dbReference type="AlphaFoldDB" id="A0A935T5Q3"/>
<feature type="transmembrane region" description="Helical" evidence="8">
    <location>
        <begin position="267"/>
        <end position="290"/>
    </location>
</feature>
<feature type="transmembrane region" description="Helical" evidence="8">
    <location>
        <begin position="15"/>
        <end position="33"/>
    </location>
</feature>
<protein>
    <submittedName>
        <fullName evidence="10">Glycosyltransferase family 39 protein</fullName>
    </submittedName>
</protein>
<evidence type="ECO:0000256" key="5">
    <source>
        <dbReference type="ARBA" id="ARBA00022692"/>
    </source>
</evidence>
<evidence type="ECO:0000256" key="1">
    <source>
        <dbReference type="ARBA" id="ARBA00004651"/>
    </source>
</evidence>
<keyword evidence="2" id="KW-1003">Cell membrane</keyword>
<feature type="transmembrane region" description="Helical" evidence="8">
    <location>
        <begin position="325"/>
        <end position="347"/>
    </location>
</feature>
<evidence type="ECO:0000313" key="10">
    <source>
        <dbReference type="EMBL" id="MBK7953475.1"/>
    </source>
</evidence>
<comment type="subcellular location">
    <subcellularLocation>
        <location evidence="1">Cell membrane</location>
        <topology evidence="1">Multi-pass membrane protein</topology>
    </subcellularLocation>
</comment>
<keyword evidence="7 8" id="KW-0472">Membrane</keyword>
<organism evidence="10 11">
    <name type="scientific">Candidatus Accumulibacter affinis</name>
    <dbReference type="NCBI Taxonomy" id="2954384"/>
    <lineage>
        <taxon>Bacteria</taxon>
        <taxon>Pseudomonadati</taxon>
        <taxon>Pseudomonadota</taxon>
        <taxon>Betaproteobacteria</taxon>
        <taxon>Candidatus Accumulibacter</taxon>
    </lineage>
</organism>
<feature type="transmembrane region" description="Helical" evidence="8">
    <location>
        <begin position="178"/>
        <end position="205"/>
    </location>
</feature>
<keyword evidence="4" id="KW-0808">Transferase</keyword>
<dbReference type="InterPro" id="IPR038731">
    <property type="entry name" value="RgtA/B/C-like"/>
</dbReference>
<dbReference type="InterPro" id="IPR050297">
    <property type="entry name" value="LipidA_mod_glycosyltrf_83"/>
</dbReference>
<feature type="transmembrane region" description="Helical" evidence="8">
    <location>
        <begin position="212"/>
        <end position="235"/>
    </location>
</feature>
<dbReference type="EMBL" id="JADJOT010000005">
    <property type="protein sequence ID" value="MBK7953475.1"/>
    <property type="molecule type" value="Genomic_DNA"/>
</dbReference>
<gene>
    <name evidence="10" type="ORF">IPK02_05605</name>
</gene>
<dbReference type="GO" id="GO:0005886">
    <property type="term" value="C:plasma membrane"/>
    <property type="evidence" value="ECO:0007669"/>
    <property type="project" value="UniProtKB-SubCell"/>
</dbReference>
<keyword evidence="6 8" id="KW-1133">Transmembrane helix</keyword>
<accession>A0A935T5Q3</accession>
<name>A0A935T5Q3_9PROT</name>